<gene>
    <name evidence="1" type="ORF">KI387_019615</name>
</gene>
<name>A0AA38G6R8_TAXCH</name>
<comment type="caution">
    <text evidence="1">The sequence shown here is derived from an EMBL/GenBank/DDBJ whole genome shotgun (WGS) entry which is preliminary data.</text>
</comment>
<reference evidence="1 2" key="1">
    <citation type="journal article" date="2021" name="Nat. Plants">
        <title>The Taxus genome provides insights into paclitaxel biosynthesis.</title>
        <authorList>
            <person name="Xiong X."/>
            <person name="Gou J."/>
            <person name="Liao Q."/>
            <person name="Li Y."/>
            <person name="Zhou Q."/>
            <person name="Bi G."/>
            <person name="Li C."/>
            <person name="Du R."/>
            <person name="Wang X."/>
            <person name="Sun T."/>
            <person name="Guo L."/>
            <person name="Liang H."/>
            <person name="Lu P."/>
            <person name="Wu Y."/>
            <person name="Zhang Z."/>
            <person name="Ro D.K."/>
            <person name="Shang Y."/>
            <person name="Huang S."/>
            <person name="Yan J."/>
        </authorList>
    </citation>
    <scope>NUCLEOTIDE SEQUENCE [LARGE SCALE GENOMIC DNA]</scope>
    <source>
        <strain evidence="1">Ta-2019</strain>
    </source>
</reference>
<organism evidence="1 2">
    <name type="scientific">Taxus chinensis</name>
    <name type="common">Chinese yew</name>
    <name type="synonym">Taxus wallichiana var. chinensis</name>
    <dbReference type="NCBI Taxonomy" id="29808"/>
    <lineage>
        <taxon>Eukaryota</taxon>
        <taxon>Viridiplantae</taxon>
        <taxon>Streptophyta</taxon>
        <taxon>Embryophyta</taxon>
        <taxon>Tracheophyta</taxon>
        <taxon>Spermatophyta</taxon>
        <taxon>Pinopsida</taxon>
        <taxon>Pinidae</taxon>
        <taxon>Conifers II</taxon>
        <taxon>Cupressales</taxon>
        <taxon>Taxaceae</taxon>
        <taxon>Taxus</taxon>
    </lineage>
</organism>
<accession>A0AA38G6R8</accession>
<dbReference type="EMBL" id="JAHRHJ020000004">
    <property type="protein sequence ID" value="KAH9317846.1"/>
    <property type="molecule type" value="Genomic_DNA"/>
</dbReference>
<keyword evidence="2" id="KW-1185">Reference proteome</keyword>
<sequence>MQMVVEESNDQWILVPQVNDEYRDSDLGDDTVKEGEMDDNLVEVMVEGENLGGLGVA</sequence>
<dbReference type="AlphaFoldDB" id="A0AA38G6R8"/>
<protein>
    <submittedName>
        <fullName evidence="1">Uncharacterized protein</fullName>
    </submittedName>
</protein>
<evidence type="ECO:0000313" key="1">
    <source>
        <dbReference type="EMBL" id="KAH9317846.1"/>
    </source>
</evidence>
<evidence type="ECO:0000313" key="2">
    <source>
        <dbReference type="Proteomes" id="UP000824469"/>
    </source>
</evidence>
<dbReference type="Proteomes" id="UP000824469">
    <property type="component" value="Unassembled WGS sequence"/>
</dbReference>
<feature type="non-terminal residue" evidence="1">
    <location>
        <position position="57"/>
    </location>
</feature>
<proteinExistence type="predicted"/>